<feature type="region of interest" description="Disordered" evidence="1">
    <location>
        <begin position="1"/>
        <end position="61"/>
    </location>
</feature>
<feature type="compositionally biased region" description="Basic and acidic residues" evidence="1">
    <location>
        <begin position="133"/>
        <end position="148"/>
    </location>
</feature>
<dbReference type="AlphaFoldDB" id="A0A317ZW23"/>
<proteinExistence type="predicted"/>
<organism evidence="2 3">
    <name type="scientific">Cryobacterium arcticum</name>
    <dbReference type="NCBI Taxonomy" id="670052"/>
    <lineage>
        <taxon>Bacteria</taxon>
        <taxon>Bacillati</taxon>
        <taxon>Actinomycetota</taxon>
        <taxon>Actinomycetes</taxon>
        <taxon>Micrococcales</taxon>
        <taxon>Microbacteriaceae</taxon>
        <taxon>Cryobacterium</taxon>
    </lineage>
</organism>
<accession>A0A317ZW23</accession>
<dbReference type="Proteomes" id="UP000246722">
    <property type="component" value="Unassembled WGS sequence"/>
</dbReference>
<comment type="caution">
    <text evidence="2">The sequence shown here is derived from an EMBL/GenBank/DDBJ whole genome shotgun (WGS) entry which is preliminary data.</text>
</comment>
<protein>
    <submittedName>
        <fullName evidence="2">Uncharacterized protein</fullName>
    </submittedName>
</protein>
<sequence>MRRPSGERHRVGPALQHNLLHHARAEPIRNQNGRRGRPVVGDDRRAPVVGGAGERGHGLAGRADLVAQVERPDTGETDQPGLWRVEVHGVRCRCGGRRRAGCGGGRGRGRGRGRGDGRRRRRSIRGLTRAARQHQDHPERAGSDHGRDSAPGPVGGHPNSPVRRCE</sequence>
<keyword evidence="3" id="KW-1185">Reference proteome</keyword>
<reference evidence="2 3" key="1">
    <citation type="submission" date="2018-05" db="EMBL/GenBank/DDBJ databases">
        <title>Genetic diversity of glacier-inhabiting Cryobacterium bacteria in China and description of Cryobacterium mengkeensis sp. nov. and Arthrobacter glacialis sp. nov.</title>
        <authorList>
            <person name="Liu Q."/>
            <person name="Xin Y.-H."/>
        </authorList>
    </citation>
    <scope>NUCLEOTIDE SEQUENCE [LARGE SCALE GENOMIC DNA]</scope>
    <source>
        <strain evidence="2 3">SK-1</strain>
    </source>
</reference>
<evidence type="ECO:0000313" key="2">
    <source>
        <dbReference type="EMBL" id="PXA70715.1"/>
    </source>
</evidence>
<evidence type="ECO:0000313" key="3">
    <source>
        <dbReference type="Proteomes" id="UP000246722"/>
    </source>
</evidence>
<feature type="compositionally biased region" description="Basic and acidic residues" evidence="1">
    <location>
        <begin position="1"/>
        <end position="10"/>
    </location>
</feature>
<dbReference type="EMBL" id="QHLY01000007">
    <property type="protein sequence ID" value="PXA70715.1"/>
    <property type="molecule type" value="Genomic_DNA"/>
</dbReference>
<evidence type="ECO:0000256" key="1">
    <source>
        <dbReference type="SAM" id="MobiDB-lite"/>
    </source>
</evidence>
<name>A0A317ZW23_9MICO</name>
<feature type="region of interest" description="Disordered" evidence="1">
    <location>
        <begin position="95"/>
        <end position="166"/>
    </location>
</feature>
<gene>
    <name evidence="2" type="ORF">CTB96_06470</name>
</gene>
<feature type="compositionally biased region" description="Basic residues" evidence="1">
    <location>
        <begin position="107"/>
        <end position="124"/>
    </location>
</feature>